<feature type="repeat" description="PPR" evidence="3">
    <location>
        <begin position="666"/>
        <end position="700"/>
    </location>
</feature>
<gene>
    <name evidence="4" type="ORF">GSCOC_T00036544001</name>
</gene>
<name>A0A068TYU0_COFCA</name>
<protein>
    <recommendedName>
        <fullName evidence="6">Pentacotripeptide-repeat region of PRORP domain-containing protein</fullName>
    </recommendedName>
</protein>
<evidence type="ECO:0000313" key="5">
    <source>
        <dbReference type="Proteomes" id="UP000295252"/>
    </source>
</evidence>
<dbReference type="PANTHER" id="PTHR47926:SF397">
    <property type="entry name" value="(WILD MALAYSIAN BANANA) HYPOTHETICAL PROTEIN"/>
    <property type="match status" value="1"/>
</dbReference>
<dbReference type="OrthoDB" id="1882346at2759"/>
<dbReference type="STRING" id="49390.A0A068TYU0"/>
<dbReference type="InterPro" id="IPR046848">
    <property type="entry name" value="E_motif"/>
</dbReference>
<feature type="repeat" description="PPR" evidence="3">
    <location>
        <begin position="194"/>
        <end position="228"/>
    </location>
</feature>
<feature type="repeat" description="PPR" evidence="3">
    <location>
        <begin position="631"/>
        <end position="665"/>
    </location>
</feature>
<keyword evidence="1" id="KW-0677">Repeat</keyword>
<feature type="repeat" description="PPR" evidence="3">
    <location>
        <begin position="530"/>
        <end position="564"/>
    </location>
</feature>
<dbReference type="AlphaFoldDB" id="A0A068TYU0"/>
<dbReference type="EMBL" id="HG739091">
    <property type="protein sequence ID" value="CDP01475.1"/>
    <property type="molecule type" value="Genomic_DNA"/>
</dbReference>
<keyword evidence="5" id="KW-1185">Reference proteome</keyword>
<accession>A0A068TYU0</accession>
<dbReference type="PhylomeDB" id="A0A068TYU0"/>
<dbReference type="Proteomes" id="UP000295252">
    <property type="component" value="Chromosome IX"/>
</dbReference>
<dbReference type="InterPro" id="IPR046960">
    <property type="entry name" value="PPR_At4g14850-like_plant"/>
</dbReference>
<dbReference type="FunFam" id="1.25.40.10:FF:001227">
    <property type="entry name" value="Pentatricopeptide repeat-containing protein At1g26900, mitochondrial"/>
    <property type="match status" value="1"/>
</dbReference>
<feature type="repeat" description="PPR" evidence="3">
    <location>
        <begin position="329"/>
        <end position="363"/>
    </location>
</feature>
<dbReference type="NCBIfam" id="TIGR00756">
    <property type="entry name" value="PPR"/>
    <property type="match status" value="6"/>
</dbReference>
<evidence type="ECO:0000313" key="4">
    <source>
        <dbReference type="EMBL" id="CDP01475.1"/>
    </source>
</evidence>
<dbReference type="Gene3D" id="1.25.40.10">
    <property type="entry name" value="Tetratricopeptide repeat domain"/>
    <property type="match status" value="7"/>
</dbReference>
<dbReference type="InterPro" id="IPR002885">
    <property type="entry name" value="PPR_rpt"/>
</dbReference>
<evidence type="ECO:0000256" key="1">
    <source>
        <dbReference type="ARBA" id="ARBA00022737"/>
    </source>
</evidence>
<reference evidence="5" key="1">
    <citation type="journal article" date="2014" name="Science">
        <title>The coffee genome provides insight into the convergent evolution of caffeine biosynthesis.</title>
        <authorList>
            <person name="Denoeud F."/>
            <person name="Carretero-Paulet L."/>
            <person name="Dereeper A."/>
            <person name="Droc G."/>
            <person name="Guyot R."/>
            <person name="Pietrella M."/>
            <person name="Zheng C."/>
            <person name="Alberti A."/>
            <person name="Anthony F."/>
            <person name="Aprea G."/>
            <person name="Aury J.M."/>
            <person name="Bento P."/>
            <person name="Bernard M."/>
            <person name="Bocs S."/>
            <person name="Campa C."/>
            <person name="Cenci A."/>
            <person name="Combes M.C."/>
            <person name="Crouzillat D."/>
            <person name="Da Silva C."/>
            <person name="Daddiego L."/>
            <person name="De Bellis F."/>
            <person name="Dussert S."/>
            <person name="Garsmeur O."/>
            <person name="Gayraud T."/>
            <person name="Guignon V."/>
            <person name="Jahn K."/>
            <person name="Jamilloux V."/>
            <person name="Joet T."/>
            <person name="Labadie K."/>
            <person name="Lan T."/>
            <person name="Leclercq J."/>
            <person name="Lepelley M."/>
            <person name="Leroy T."/>
            <person name="Li L.T."/>
            <person name="Librado P."/>
            <person name="Lopez L."/>
            <person name="Munoz A."/>
            <person name="Noel B."/>
            <person name="Pallavicini A."/>
            <person name="Perrotta G."/>
            <person name="Poncet V."/>
            <person name="Pot D."/>
            <person name="Priyono X."/>
            <person name="Rigoreau M."/>
            <person name="Rouard M."/>
            <person name="Rozas J."/>
            <person name="Tranchant-Dubreuil C."/>
            <person name="VanBuren R."/>
            <person name="Zhang Q."/>
            <person name="Andrade A.C."/>
            <person name="Argout X."/>
            <person name="Bertrand B."/>
            <person name="de Kochko A."/>
            <person name="Graziosi G."/>
            <person name="Henry R.J."/>
            <person name="Jayarama X."/>
            <person name="Ming R."/>
            <person name="Nagai C."/>
            <person name="Rounsley S."/>
            <person name="Sankoff D."/>
            <person name="Giuliano G."/>
            <person name="Albert V.A."/>
            <person name="Wincker P."/>
            <person name="Lashermes P."/>
        </authorList>
    </citation>
    <scope>NUCLEOTIDE SEQUENCE [LARGE SCALE GENOMIC DNA]</scope>
    <source>
        <strain evidence="5">cv. DH200-94</strain>
    </source>
</reference>
<evidence type="ECO:0000256" key="3">
    <source>
        <dbReference type="PROSITE-ProRule" id="PRU00708"/>
    </source>
</evidence>
<dbReference type="PROSITE" id="PS51375">
    <property type="entry name" value="PPR"/>
    <property type="match status" value="7"/>
</dbReference>
<dbReference type="InterPro" id="IPR011990">
    <property type="entry name" value="TPR-like_helical_dom_sf"/>
</dbReference>
<comment type="similarity">
    <text evidence="2">Belongs to the PPR family. PCMP-E subfamily.</text>
</comment>
<proteinExistence type="inferred from homology"/>
<dbReference type="Pfam" id="PF01535">
    <property type="entry name" value="PPR"/>
    <property type="match status" value="8"/>
</dbReference>
<feature type="repeat" description="PPR" evidence="3">
    <location>
        <begin position="430"/>
        <end position="464"/>
    </location>
</feature>
<dbReference type="FunCoup" id="A0A068TYU0">
    <property type="interactions" value="482"/>
</dbReference>
<dbReference type="InParanoid" id="A0A068TYU0"/>
<dbReference type="PANTHER" id="PTHR47926">
    <property type="entry name" value="PENTATRICOPEPTIDE REPEAT-CONTAINING PROTEIN"/>
    <property type="match status" value="1"/>
</dbReference>
<dbReference type="FunFam" id="1.25.40.10:FF:000090">
    <property type="entry name" value="Pentatricopeptide repeat-containing protein, chloroplastic"/>
    <property type="match status" value="1"/>
</dbReference>
<dbReference type="GO" id="GO:0009451">
    <property type="term" value="P:RNA modification"/>
    <property type="evidence" value="ECO:0007669"/>
    <property type="project" value="InterPro"/>
</dbReference>
<feature type="repeat" description="PPR" evidence="3">
    <location>
        <begin position="123"/>
        <end position="157"/>
    </location>
</feature>
<dbReference type="Pfam" id="PF20431">
    <property type="entry name" value="E_motif"/>
    <property type="match status" value="1"/>
</dbReference>
<dbReference type="Gramene" id="CDP01475">
    <property type="protein sequence ID" value="CDP01475"/>
    <property type="gene ID" value="GSCOC_T00036544001"/>
</dbReference>
<organism evidence="4 5">
    <name type="scientific">Coffea canephora</name>
    <name type="common">Robusta coffee</name>
    <dbReference type="NCBI Taxonomy" id="49390"/>
    <lineage>
        <taxon>Eukaryota</taxon>
        <taxon>Viridiplantae</taxon>
        <taxon>Streptophyta</taxon>
        <taxon>Embryophyta</taxon>
        <taxon>Tracheophyta</taxon>
        <taxon>Spermatophyta</taxon>
        <taxon>Magnoliopsida</taxon>
        <taxon>eudicotyledons</taxon>
        <taxon>Gunneridae</taxon>
        <taxon>Pentapetalae</taxon>
        <taxon>asterids</taxon>
        <taxon>lamiids</taxon>
        <taxon>Gentianales</taxon>
        <taxon>Rubiaceae</taxon>
        <taxon>Ixoroideae</taxon>
        <taxon>Gardenieae complex</taxon>
        <taxon>Bertiereae - Coffeeae clade</taxon>
        <taxon>Coffeeae</taxon>
        <taxon>Coffea</taxon>
    </lineage>
</organism>
<evidence type="ECO:0000256" key="2">
    <source>
        <dbReference type="ARBA" id="ARBA00061659"/>
    </source>
</evidence>
<dbReference type="Pfam" id="PF13041">
    <property type="entry name" value="PPR_2"/>
    <property type="match status" value="2"/>
</dbReference>
<dbReference type="GO" id="GO:0003723">
    <property type="term" value="F:RNA binding"/>
    <property type="evidence" value="ECO:0007669"/>
    <property type="project" value="InterPro"/>
</dbReference>
<dbReference type="OMA" id="QSAHCYS"/>
<sequence>MIRHAQMISSTVQFQTTQFFALVLSFRLQWRHQMPKFKFSSLYNRFYSSSTSGIVSNYLNCRINSLLSSQFLDLKSLLKFHSYIITTGQRNNLFIASKLMSIYAALNHLESCTKIFSSTKCKDPFLWNSIIKAHFSNGNYLPALEFFHKMRFSGFSPDQFSIPMVVSACAELGLVQNGMKAHALVSKLNLFNGNSAVGSSFIYMYAKCGYMDDASLVFDEMLNKDVVAWTALVVGYVQNGESVKGLECVCDMLKIGGDDERPNFRTLEGGFQACGNLSALVEGRCLHGLSVKLGTDCSHAVQSSFLSMYCKCGSLEEAHRAFSEIVNLDLLSWTLMIGFYAKMESLDVCLHMFLEMLASGIYPDGILISCVLLAFSSSMRISQGKAFHGFILRRNYDTGQVVYHGLLSMYCKFGLSHLAEKLLERVHGRDTESWNLIVAGFCKSRLESKCIEMFRKMQHLEIEYNLNCLMSVISSCSRLEATLLGRSVHCHAIKSLACESVSVANSLIDMYGKSGKLNSARRIFSRTQKDTVTWNVLISSYAHNGYSSEALALFNQMVLEGTKPNTATLVTLLSACSQLASLEKGEQIHNYIKEVGFESSLSLDTALVDMYAKCGQLIKSREVFDLMNTKDVISYNVMISGYGVHGDVKSAIEIFEQMEQSNNRPNELTFLAIISACTHAGLVEEGKYLFNRMKEYSLRPTLKHYACLVDLLGRAGSLLEAEEVILSMPIPPDAGMWGALLSACKSHNDTEMGIRIAKHAIESDPDNDGYYVIISDLYSSIGLWEKVERVRDTMKERQVRKRVGWSAL</sequence>
<evidence type="ECO:0008006" key="6">
    <source>
        <dbReference type="Google" id="ProtNLM"/>
    </source>
</evidence>